<gene>
    <name evidence="1" type="ORF">ALC57_00595</name>
</gene>
<dbReference type="EMBL" id="KQ978599">
    <property type="protein sequence ID" value="KYN29949.1"/>
    <property type="molecule type" value="Genomic_DNA"/>
</dbReference>
<dbReference type="Proteomes" id="UP000078492">
    <property type="component" value="Unassembled WGS sequence"/>
</dbReference>
<protein>
    <submittedName>
        <fullName evidence="1">Uncharacterized protein</fullName>
    </submittedName>
</protein>
<proteinExistence type="predicted"/>
<name>A0A151JRF1_9HYME</name>
<organism evidence="1 2">
    <name type="scientific">Trachymyrmex cornetzi</name>
    <dbReference type="NCBI Taxonomy" id="471704"/>
    <lineage>
        <taxon>Eukaryota</taxon>
        <taxon>Metazoa</taxon>
        <taxon>Ecdysozoa</taxon>
        <taxon>Arthropoda</taxon>
        <taxon>Hexapoda</taxon>
        <taxon>Insecta</taxon>
        <taxon>Pterygota</taxon>
        <taxon>Neoptera</taxon>
        <taxon>Endopterygota</taxon>
        <taxon>Hymenoptera</taxon>
        <taxon>Apocrita</taxon>
        <taxon>Aculeata</taxon>
        <taxon>Formicoidea</taxon>
        <taxon>Formicidae</taxon>
        <taxon>Myrmicinae</taxon>
        <taxon>Trachymyrmex</taxon>
    </lineage>
</organism>
<sequence length="75" mass="8674">MPTFREPCSPLHQGEEQSDTELFLRAVPLYITFPFYIKLLVGMERPGGTAQYQTAPRPNEVDCKVHETSTFQEWI</sequence>
<evidence type="ECO:0000313" key="1">
    <source>
        <dbReference type="EMBL" id="KYN29949.1"/>
    </source>
</evidence>
<accession>A0A151JRF1</accession>
<evidence type="ECO:0000313" key="2">
    <source>
        <dbReference type="Proteomes" id="UP000078492"/>
    </source>
</evidence>
<reference evidence="1 2" key="1">
    <citation type="submission" date="2015-09" db="EMBL/GenBank/DDBJ databases">
        <title>Trachymyrmex cornetzi WGS genome.</title>
        <authorList>
            <person name="Nygaard S."/>
            <person name="Hu H."/>
            <person name="Boomsma J."/>
            <person name="Zhang G."/>
        </authorList>
    </citation>
    <scope>NUCLEOTIDE SEQUENCE [LARGE SCALE GENOMIC DNA]</scope>
    <source>
        <strain evidence="1">Tcor2-1</strain>
        <tissue evidence="1">Whole body</tissue>
    </source>
</reference>
<dbReference type="AlphaFoldDB" id="A0A151JRF1"/>
<keyword evidence="2" id="KW-1185">Reference proteome</keyword>